<dbReference type="CDD" id="cd00093">
    <property type="entry name" value="HTH_XRE"/>
    <property type="match status" value="1"/>
</dbReference>
<protein>
    <submittedName>
        <fullName evidence="3">Helix-turn-helix domain-containing protein</fullName>
    </submittedName>
</protein>
<gene>
    <name evidence="3" type="ORF">ACFFQV_05615</name>
</gene>
<dbReference type="SUPFAM" id="SSF47413">
    <property type="entry name" value="lambda repressor-like DNA-binding domains"/>
    <property type="match status" value="1"/>
</dbReference>
<dbReference type="Pfam" id="PF01381">
    <property type="entry name" value="HTH_3"/>
    <property type="match status" value="1"/>
</dbReference>
<evidence type="ECO:0000313" key="4">
    <source>
        <dbReference type="Proteomes" id="UP001589667"/>
    </source>
</evidence>
<organism evidence="3 4">
    <name type="scientific">Agromyces lapidis</name>
    <dbReference type="NCBI Taxonomy" id="279574"/>
    <lineage>
        <taxon>Bacteria</taxon>
        <taxon>Bacillati</taxon>
        <taxon>Actinomycetota</taxon>
        <taxon>Actinomycetes</taxon>
        <taxon>Micrococcales</taxon>
        <taxon>Microbacteriaceae</taxon>
        <taxon>Agromyces</taxon>
    </lineage>
</organism>
<feature type="domain" description="HTH cro/C1-type" evidence="2">
    <location>
        <begin position="9"/>
        <end position="54"/>
    </location>
</feature>
<proteinExistence type="predicted"/>
<sequence length="179" mass="20417">MRVRRLGDLSQRDLARLAGISQPQIARIEGSLRGLDVRTLERILGLAGLRLAVVDEDGAEVFPVSDDVIRDNAGRRMPVHLDVRVPTDRPRRLLTDTRYDRPEPQGWYHHRAERDARRRRLATTSRVDQPTRSDAESARRERRRSTASRRRLELDDCGCLDECWETRGCASGCSCRCGG</sequence>
<reference evidence="3 4" key="1">
    <citation type="submission" date="2024-09" db="EMBL/GenBank/DDBJ databases">
        <authorList>
            <person name="Sun Q."/>
            <person name="Mori K."/>
        </authorList>
    </citation>
    <scope>NUCLEOTIDE SEQUENCE [LARGE SCALE GENOMIC DNA]</scope>
    <source>
        <strain evidence="3 4">JCM 14321</strain>
    </source>
</reference>
<comment type="caution">
    <text evidence="3">The sequence shown here is derived from an EMBL/GenBank/DDBJ whole genome shotgun (WGS) entry which is preliminary data.</text>
</comment>
<dbReference type="Proteomes" id="UP001589667">
    <property type="component" value="Unassembled WGS sequence"/>
</dbReference>
<evidence type="ECO:0000259" key="2">
    <source>
        <dbReference type="PROSITE" id="PS50943"/>
    </source>
</evidence>
<dbReference type="Gene3D" id="1.10.260.40">
    <property type="entry name" value="lambda repressor-like DNA-binding domains"/>
    <property type="match status" value="1"/>
</dbReference>
<evidence type="ECO:0000313" key="3">
    <source>
        <dbReference type="EMBL" id="MFB9641768.1"/>
    </source>
</evidence>
<accession>A0ABV5SN71</accession>
<dbReference type="PROSITE" id="PS50943">
    <property type="entry name" value="HTH_CROC1"/>
    <property type="match status" value="1"/>
</dbReference>
<dbReference type="InterPro" id="IPR001387">
    <property type="entry name" value="Cro/C1-type_HTH"/>
</dbReference>
<keyword evidence="4" id="KW-1185">Reference proteome</keyword>
<dbReference type="EMBL" id="JBHMBL010000001">
    <property type="protein sequence ID" value="MFB9641768.1"/>
    <property type="molecule type" value="Genomic_DNA"/>
</dbReference>
<evidence type="ECO:0000256" key="1">
    <source>
        <dbReference type="SAM" id="MobiDB-lite"/>
    </source>
</evidence>
<feature type="region of interest" description="Disordered" evidence="1">
    <location>
        <begin position="95"/>
        <end position="145"/>
    </location>
</feature>
<name>A0ABV5SN71_9MICO</name>
<dbReference type="RefSeq" id="WP_376863402.1">
    <property type="nucleotide sequence ID" value="NZ_JBHMBL010000001.1"/>
</dbReference>
<feature type="compositionally biased region" description="Basic and acidic residues" evidence="1">
    <location>
        <begin position="129"/>
        <end position="139"/>
    </location>
</feature>
<dbReference type="InterPro" id="IPR010982">
    <property type="entry name" value="Lambda_DNA-bd_dom_sf"/>
</dbReference>